<evidence type="ECO:0000256" key="4">
    <source>
        <dbReference type="ARBA" id="ARBA00022692"/>
    </source>
</evidence>
<accession>A0A7W5V3Q5</accession>
<dbReference type="EMBL" id="JACIBV010000001">
    <property type="protein sequence ID" value="MBB3729961.1"/>
    <property type="molecule type" value="Genomic_DNA"/>
</dbReference>
<dbReference type="RefSeq" id="WP_183653965.1">
    <property type="nucleotide sequence ID" value="NZ_BAAAXX010000142.1"/>
</dbReference>
<evidence type="ECO:0000256" key="5">
    <source>
        <dbReference type="ARBA" id="ARBA00022989"/>
    </source>
</evidence>
<evidence type="ECO:0000256" key="1">
    <source>
        <dbReference type="ARBA" id="ARBA00004651"/>
    </source>
</evidence>
<keyword evidence="6 7" id="KW-0472">Membrane</keyword>
<organism evidence="8 9">
    <name type="scientific">Nonomuraea dietziae</name>
    <dbReference type="NCBI Taxonomy" id="65515"/>
    <lineage>
        <taxon>Bacteria</taxon>
        <taxon>Bacillati</taxon>
        <taxon>Actinomycetota</taxon>
        <taxon>Actinomycetes</taxon>
        <taxon>Streptosporangiales</taxon>
        <taxon>Streptosporangiaceae</taxon>
        <taxon>Nonomuraea</taxon>
    </lineage>
</organism>
<evidence type="ECO:0000313" key="9">
    <source>
        <dbReference type="Proteomes" id="UP000579945"/>
    </source>
</evidence>
<comment type="caution">
    <text evidence="8">The sequence shown here is derived from an EMBL/GenBank/DDBJ whole genome shotgun (WGS) entry which is preliminary data.</text>
</comment>
<evidence type="ECO:0000256" key="7">
    <source>
        <dbReference type="SAM" id="Phobius"/>
    </source>
</evidence>
<name>A0A7W5V3Q5_9ACTN</name>
<feature type="transmembrane region" description="Helical" evidence="7">
    <location>
        <begin position="142"/>
        <end position="162"/>
    </location>
</feature>
<evidence type="ECO:0000256" key="3">
    <source>
        <dbReference type="ARBA" id="ARBA00022475"/>
    </source>
</evidence>
<dbReference type="PANTHER" id="PTHR33452">
    <property type="entry name" value="OXIDOREDUCTASE CATD-RELATED"/>
    <property type="match status" value="1"/>
</dbReference>
<comment type="subcellular location">
    <subcellularLocation>
        <location evidence="1">Cell membrane</location>
        <topology evidence="1">Multi-pass membrane protein</topology>
    </subcellularLocation>
</comment>
<evidence type="ECO:0000256" key="2">
    <source>
        <dbReference type="ARBA" id="ARBA00006679"/>
    </source>
</evidence>
<sequence>MKVTAEDMGVLLLRVPAGLLLMGHGAQKLFGWFGGGGPEATGEMMTALGYPQGRLMGLAAGLGEFGSGAGIALGAATPLSSAGLIATMTNATVSAHLSKGLWAQHGGFEYPLVLATGAASLAVHGPGKLSVDAMLGCERKGLAWGLAALALGLGGAAAVLALRHRNTTTTPAEPW</sequence>
<comment type="similarity">
    <text evidence="2">Belongs to the DoxX family.</text>
</comment>
<dbReference type="PANTHER" id="PTHR33452:SF1">
    <property type="entry name" value="INNER MEMBRANE PROTEIN YPHA-RELATED"/>
    <property type="match status" value="1"/>
</dbReference>
<keyword evidence="3" id="KW-1003">Cell membrane</keyword>
<keyword evidence="4 7" id="KW-0812">Transmembrane</keyword>
<dbReference type="AlphaFoldDB" id="A0A7W5V3Q5"/>
<dbReference type="Pfam" id="PF07681">
    <property type="entry name" value="DoxX"/>
    <property type="match status" value="1"/>
</dbReference>
<dbReference type="GO" id="GO:0005886">
    <property type="term" value="C:plasma membrane"/>
    <property type="evidence" value="ECO:0007669"/>
    <property type="project" value="UniProtKB-SubCell"/>
</dbReference>
<reference evidence="8 9" key="1">
    <citation type="submission" date="2020-08" db="EMBL/GenBank/DDBJ databases">
        <title>Sequencing the genomes of 1000 actinobacteria strains.</title>
        <authorList>
            <person name="Klenk H.-P."/>
        </authorList>
    </citation>
    <scope>NUCLEOTIDE SEQUENCE [LARGE SCALE GENOMIC DNA]</scope>
    <source>
        <strain evidence="8 9">DSM 44320</strain>
    </source>
</reference>
<dbReference type="Proteomes" id="UP000579945">
    <property type="component" value="Unassembled WGS sequence"/>
</dbReference>
<dbReference type="InterPro" id="IPR051907">
    <property type="entry name" value="DoxX-like_oxidoreductase"/>
</dbReference>
<proteinExistence type="inferred from homology"/>
<gene>
    <name evidence="8" type="ORF">FHR33_005821</name>
</gene>
<keyword evidence="5 7" id="KW-1133">Transmembrane helix</keyword>
<protein>
    <submittedName>
        <fullName evidence="8">Putative oxidoreductase</fullName>
    </submittedName>
</protein>
<dbReference type="GeneID" id="95392128"/>
<evidence type="ECO:0000256" key="6">
    <source>
        <dbReference type="ARBA" id="ARBA00023136"/>
    </source>
</evidence>
<dbReference type="InterPro" id="IPR032808">
    <property type="entry name" value="DoxX"/>
</dbReference>
<evidence type="ECO:0000313" key="8">
    <source>
        <dbReference type="EMBL" id="MBB3729961.1"/>
    </source>
</evidence>
<keyword evidence="9" id="KW-1185">Reference proteome</keyword>